<dbReference type="AlphaFoldDB" id="A0A1H7Q975"/>
<dbReference type="OrthoDB" id="9780932at2"/>
<dbReference type="Pfam" id="PF00561">
    <property type="entry name" value="Abhydrolase_1"/>
    <property type="match status" value="1"/>
</dbReference>
<evidence type="ECO:0000313" key="3">
    <source>
        <dbReference type="EMBL" id="SEL44426.1"/>
    </source>
</evidence>
<evidence type="ECO:0000259" key="2">
    <source>
        <dbReference type="Pfam" id="PF00561"/>
    </source>
</evidence>
<dbReference type="PANTHER" id="PTHR43798:SF31">
    <property type="entry name" value="AB HYDROLASE SUPERFAMILY PROTEIN YCLE"/>
    <property type="match status" value="1"/>
</dbReference>
<gene>
    <name evidence="3" type="ORF">SAMN04488505_102284</name>
</gene>
<dbReference type="STRING" id="573321.SAMN04488505_102284"/>
<sequence>MPVVDLPHTRIHLQEMNKGAAETVLMVHGMFTNLSIWYFNIAPILAERYHVVLYDLKGHGMSGRSQHGYDLQSMSDELLALMDALQLTSVYLAGYSYGGLIALKTAIRHPEKIKKLAVIESPNPYEQETMNVVDVYSKELLVHFVNGQGDHSPAKMGKRQLERRHRLYEFLLKESTIRQDMQQERHFFSNGGIKDIPHETLLIYGKDSDCVSAGLELQEKIKDARLLFVNGDHNIPVQEPFTIGNALKDFFYTQE</sequence>
<dbReference type="PANTHER" id="PTHR43798">
    <property type="entry name" value="MONOACYLGLYCEROL LIPASE"/>
    <property type="match status" value="1"/>
</dbReference>
<evidence type="ECO:0000313" key="4">
    <source>
        <dbReference type="Proteomes" id="UP000198984"/>
    </source>
</evidence>
<dbReference type="InterPro" id="IPR029058">
    <property type="entry name" value="AB_hydrolase_fold"/>
</dbReference>
<protein>
    <submittedName>
        <fullName evidence="3">Pimeloyl-ACP methyl ester carboxylesterase</fullName>
    </submittedName>
</protein>
<dbReference type="SUPFAM" id="SSF53474">
    <property type="entry name" value="alpha/beta-Hydrolases"/>
    <property type="match status" value="1"/>
</dbReference>
<dbReference type="GO" id="GO:0016020">
    <property type="term" value="C:membrane"/>
    <property type="evidence" value="ECO:0007669"/>
    <property type="project" value="TreeGrafter"/>
</dbReference>
<feature type="domain" description="AB hydrolase-1" evidence="2">
    <location>
        <begin position="23"/>
        <end position="162"/>
    </location>
</feature>
<dbReference type="EMBL" id="FOBB01000002">
    <property type="protein sequence ID" value="SEL44426.1"/>
    <property type="molecule type" value="Genomic_DNA"/>
</dbReference>
<dbReference type="GO" id="GO:0016787">
    <property type="term" value="F:hydrolase activity"/>
    <property type="evidence" value="ECO:0007669"/>
    <property type="project" value="UniProtKB-KW"/>
</dbReference>
<proteinExistence type="predicted"/>
<keyword evidence="1" id="KW-0378">Hydrolase</keyword>
<dbReference type="RefSeq" id="WP_089909253.1">
    <property type="nucleotide sequence ID" value="NZ_FOBB01000002.1"/>
</dbReference>
<keyword evidence="4" id="KW-1185">Reference proteome</keyword>
<dbReference type="PRINTS" id="PR00111">
    <property type="entry name" value="ABHYDROLASE"/>
</dbReference>
<name>A0A1H7Q975_9BACT</name>
<dbReference type="Proteomes" id="UP000198984">
    <property type="component" value="Unassembled WGS sequence"/>
</dbReference>
<dbReference type="InterPro" id="IPR000073">
    <property type="entry name" value="AB_hydrolase_1"/>
</dbReference>
<dbReference type="Gene3D" id="3.40.50.1820">
    <property type="entry name" value="alpha/beta hydrolase"/>
    <property type="match status" value="1"/>
</dbReference>
<organism evidence="3 4">
    <name type="scientific">Chitinophaga rupis</name>
    <dbReference type="NCBI Taxonomy" id="573321"/>
    <lineage>
        <taxon>Bacteria</taxon>
        <taxon>Pseudomonadati</taxon>
        <taxon>Bacteroidota</taxon>
        <taxon>Chitinophagia</taxon>
        <taxon>Chitinophagales</taxon>
        <taxon>Chitinophagaceae</taxon>
        <taxon>Chitinophaga</taxon>
    </lineage>
</organism>
<dbReference type="InterPro" id="IPR050266">
    <property type="entry name" value="AB_hydrolase_sf"/>
</dbReference>
<reference evidence="3 4" key="1">
    <citation type="submission" date="2016-10" db="EMBL/GenBank/DDBJ databases">
        <authorList>
            <person name="de Groot N.N."/>
        </authorList>
    </citation>
    <scope>NUCLEOTIDE SEQUENCE [LARGE SCALE GENOMIC DNA]</scope>
    <source>
        <strain evidence="3 4">DSM 21039</strain>
    </source>
</reference>
<accession>A0A1H7Q975</accession>
<evidence type="ECO:0000256" key="1">
    <source>
        <dbReference type="ARBA" id="ARBA00022801"/>
    </source>
</evidence>